<dbReference type="RefSeq" id="WP_062649444.1">
    <property type="nucleotide sequence ID" value="NZ_LPUR01000001.1"/>
</dbReference>
<gene>
    <name evidence="2" type="ORF">AU378_07200</name>
</gene>
<dbReference type="OrthoDB" id="1251584at2"/>
<feature type="chain" id="PRO_5007468120" evidence="1">
    <location>
        <begin position="21"/>
        <end position="188"/>
    </location>
</feature>
<accession>A0A135WKT4</accession>
<reference evidence="3" key="1">
    <citation type="submission" date="2015-12" db="EMBL/GenBank/DDBJ databases">
        <title>Genome sequence of a biocontrol rhizobacterium Chryseobacterium kwangjuense strain KJ1R5 isolated from pepper (Capsicum annuum L.).</title>
        <authorList>
            <person name="Jeong J.-J."/>
            <person name="Park H."/>
            <person name="Mannaa M."/>
            <person name="Sang M.K."/>
            <person name="Choi I.-G."/>
            <person name="Kim K.D."/>
        </authorList>
    </citation>
    <scope>NUCLEOTIDE SEQUENCE [LARGE SCALE GENOMIC DNA]</scope>
    <source>
        <strain evidence="3">KJ1R5</strain>
    </source>
</reference>
<evidence type="ECO:0000313" key="2">
    <source>
        <dbReference type="EMBL" id="KXH85524.1"/>
    </source>
</evidence>
<reference evidence="2 3" key="2">
    <citation type="journal article" date="2016" name="Genome Announc.">
        <title>Draft Genome Sequence of a Biocontrol Rhizobacterium, Chryseobacterium kwangjuense Strain KJ1R5, Isolated from Pepper (Capsicum annuum).</title>
        <authorList>
            <person name="Jeong J.J."/>
            <person name="Park H."/>
            <person name="Park B.H."/>
            <person name="Mannaa M."/>
            <person name="Sang M.K."/>
            <person name="Choi I.G."/>
            <person name="Kim K.D."/>
        </authorList>
    </citation>
    <scope>NUCLEOTIDE SEQUENCE [LARGE SCALE GENOMIC DNA]</scope>
    <source>
        <strain evidence="2 3">KJ1R5</strain>
    </source>
</reference>
<dbReference type="Proteomes" id="UP000070513">
    <property type="component" value="Unassembled WGS sequence"/>
</dbReference>
<dbReference type="EMBL" id="LPUR01000001">
    <property type="protein sequence ID" value="KXH85524.1"/>
    <property type="molecule type" value="Genomic_DNA"/>
</dbReference>
<dbReference type="AlphaFoldDB" id="A0A135WKT4"/>
<feature type="signal peptide" evidence="1">
    <location>
        <begin position="1"/>
        <end position="20"/>
    </location>
</feature>
<sequence length="188" mass="20293">MKKILSLLGLAAFSFGFSQGGTLIVNNYTPYDYYGALIANNFAGGCYPIVTPTTPGSMVTVPANSNMGTGTELRYDNYRDQFTSSLYPVTEWQVMLSATNGQPRLWSHPAIMPGSVVANNTKWGSTKFEMRIAGTTTNAPDNFHANLSVIGNPCNTAPDFFSTPSGSNSAEMFSLTSGGIVYTYIQLY</sequence>
<evidence type="ECO:0000256" key="1">
    <source>
        <dbReference type="SAM" id="SignalP"/>
    </source>
</evidence>
<keyword evidence="1" id="KW-0732">Signal</keyword>
<organism evidence="2 3">
    <name type="scientific">Chryseobacterium kwangjuense</name>
    <dbReference type="NCBI Taxonomy" id="267125"/>
    <lineage>
        <taxon>Bacteria</taxon>
        <taxon>Pseudomonadati</taxon>
        <taxon>Bacteroidota</taxon>
        <taxon>Flavobacteriia</taxon>
        <taxon>Flavobacteriales</taxon>
        <taxon>Weeksellaceae</taxon>
        <taxon>Chryseobacterium group</taxon>
        <taxon>Chryseobacterium</taxon>
    </lineage>
</organism>
<proteinExistence type="predicted"/>
<protein>
    <submittedName>
        <fullName evidence="2">Uncharacterized protein</fullName>
    </submittedName>
</protein>
<name>A0A135WKT4_9FLAO</name>
<evidence type="ECO:0000313" key="3">
    <source>
        <dbReference type="Proteomes" id="UP000070513"/>
    </source>
</evidence>
<comment type="caution">
    <text evidence="2">The sequence shown here is derived from an EMBL/GenBank/DDBJ whole genome shotgun (WGS) entry which is preliminary data.</text>
</comment>